<dbReference type="InterPro" id="IPR036318">
    <property type="entry name" value="FAD-bd_PCMH-like_sf"/>
</dbReference>
<dbReference type="InterPro" id="IPR016166">
    <property type="entry name" value="FAD-bd_PCMH"/>
</dbReference>
<evidence type="ECO:0000256" key="1">
    <source>
        <dbReference type="ARBA" id="ARBA00023002"/>
    </source>
</evidence>
<sequence length="438" mass="46727">MGASSPSRGSTGGAEAGARPGLSWSGTIDYGPGPLHRPTSLDALRALVGRSERIRALGTRHSFSRVAASDADLVTLEAMPGGIDVDTEHRTVRVGAGVRYGELVPALWEQGLALPSMGSLPHISVGGASATGTHGSGDRQRSLASSVRAIELVTADGDLVGFSREADPEVFDGMVLALGALGIVTRLELDLVPAFRMRQAVYLDLPPEQMSDAGLGAVLASAYSVSMFHHWNGTAAQVWVKQEAEGEGDAVPMPEAWHGARRAPGPVHPAPDMSPTFCTDQSGQPGPAFEVLPHFRMEFTPSSGAEIQSEYFVPREQVGAAIAAVSELAERIRPLLIVSEIRSTAADDLWLSPAHGRASACIHFTWQSRPDEVRAVLPAVESALAPFSPRPHWGKVFTLDADAVRAQYPRLSDFQALRDRLDPRRVFRNEYVDGLLGA</sequence>
<dbReference type="PROSITE" id="PS51387">
    <property type="entry name" value="FAD_PCMH"/>
    <property type="match status" value="1"/>
</dbReference>
<dbReference type="Pfam" id="PF04030">
    <property type="entry name" value="ALO"/>
    <property type="match status" value="1"/>
</dbReference>
<dbReference type="Gene3D" id="3.30.70.2520">
    <property type="match status" value="1"/>
</dbReference>
<dbReference type="InterPro" id="IPR007173">
    <property type="entry name" value="ALO_C"/>
</dbReference>
<dbReference type="InterPro" id="IPR016169">
    <property type="entry name" value="FAD-bd_PCMH_sub2"/>
</dbReference>
<proteinExistence type="predicted"/>
<dbReference type="Gene3D" id="1.10.45.10">
    <property type="entry name" value="Vanillyl-alcohol Oxidase, Chain A, domain 4"/>
    <property type="match status" value="1"/>
</dbReference>
<dbReference type="InterPro" id="IPR006094">
    <property type="entry name" value="Oxid_FAD_bind_N"/>
</dbReference>
<dbReference type="EMBL" id="CP097218">
    <property type="protein sequence ID" value="UQN29001.1"/>
    <property type="molecule type" value="Genomic_DNA"/>
</dbReference>
<organism evidence="4 5">
    <name type="scientific">Brachybacterium kimchii</name>
    <dbReference type="NCBI Taxonomy" id="2942909"/>
    <lineage>
        <taxon>Bacteria</taxon>
        <taxon>Bacillati</taxon>
        <taxon>Actinomycetota</taxon>
        <taxon>Actinomycetes</taxon>
        <taxon>Micrococcales</taxon>
        <taxon>Dermabacteraceae</taxon>
        <taxon>Brachybacterium</taxon>
    </lineage>
</organism>
<evidence type="ECO:0000259" key="3">
    <source>
        <dbReference type="PROSITE" id="PS51387"/>
    </source>
</evidence>
<dbReference type="Gene3D" id="3.30.465.10">
    <property type="match status" value="1"/>
</dbReference>
<reference evidence="4" key="1">
    <citation type="submission" date="2022-05" db="EMBL/GenBank/DDBJ databases">
        <title>Genomic analysis of Brachybacterium sp. CBA3104.</title>
        <authorList>
            <person name="Roh S.W."/>
            <person name="Kim Y.B."/>
            <person name="Kim Y."/>
        </authorList>
    </citation>
    <scope>NUCLEOTIDE SEQUENCE</scope>
    <source>
        <strain evidence="4">CBA3104</strain>
    </source>
</reference>
<dbReference type="Gene3D" id="3.30.43.10">
    <property type="entry name" value="Uridine Diphospho-n-acetylenolpyruvylglucosamine Reductase, domain 2"/>
    <property type="match status" value="1"/>
</dbReference>
<gene>
    <name evidence="4" type="ORF">M4486_15410</name>
</gene>
<evidence type="ECO:0000313" key="5">
    <source>
        <dbReference type="Proteomes" id="UP001055868"/>
    </source>
</evidence>
<evidence type="ECO:0000256" key="2">
    <source>
        <dbReference type="SAM" id="MobiDB-lite"/>
    </source>
</evidence>
<feature type="region of interest" description="Disordered" evidence="2">
    <location>
        <begin position="1"/>
        <end position="31"/>
    </location>
</feature>
<dbReference type="SUPFAM" id="SSF56176">
    <property type="entry name" value="FAD-binding/transporter-associated domain-like"/>
    <property type="match status" value="1"/>
</dbReference>
<dbReference type="PANTHER" id="PTHR43762">
    <property type="entry name" value="L-GULONOLACTONE OXIDASE"/>
    <property type="match status" value="1"/>
</dbReference>
<dbReference type="Gene3D" id="3.30.70.2530">
    <property type="match status" value="1"/>
</dbReference>
<accession>A0ABY4N358</accession>
<feature type="domain" description="FAD-binding PCMH-type" evidence="3">
    <location>
        <begin position="28"/>
        <end position="194"/>
    </location>
</feature>
<keyword evidence="1" id="KW-0560">Oxidoreductase</keyword>
<protein>
    <submittedName>
        <fullName evidence="4">FAD-binding protein</fullName>
    </submittedName>
</protein>
<dbReference type="PIRSF" id="PIRSF000136">
    <property type="entry name" value="LGO_GLO"/>
    <property type="match status" value="1"/>
</dbReference>
<keyword evidence="5" id="KW-1185">Reference proteome</keyword>
<evidence type="ECO:0000313" key="4">
    <source>
        <dbReference type="EMBL" id="UQN29001.1"/>
    </source>
</evidence>
<name>A0ABY4N358_9MICO</name>
<dbReference type="RefSeq" id="WP_249478164.1">
    <property type="nucleotide sequence ID" value="NZ_CP097218.1"/>
</dbReference>
<dbReference type="Proteomes" id="UP001055868">
    <property type="component" value="Chromosome"/>
</dbReference>
<dbReference type="InterPro" id="IPR016167">
    <property type="entry name" value="FAD-bd_PCMH_sub1"/>
</dbReference>
<dbReference type="InterPro" id="IPR010031">
    <property type="entry name" value="FAD_lactone_oxidase-like"/>
</dbReference>
<dbReference type="Pfam" id="PF01565">
    <property type="entry name" value="FAD_binding_4"/>
    <property type="match status" value="1"/>
</dbReference>
<dbReference type="PANTHER" id="PTHR43762:SF1">
    <property type="entry name" value="D-ARABINONO-1,4-LACTONE OXIDASE"/>
    <property type="match status" value="1"/>
</dbReference>
<dbReference type="InterPro" id="IPR016171">
    <property type="entry name" value="Vanillyl_alc_oxidase_C-sub2"/>
</dbReference>